<reference evidence="2 3" key="1">
    <citation type="submission" date="2023-06" db="EMBL/GenBank/DDBJ databases">
        <authorList>
            <person name="Oyuntsetseg B."/>
            <person name="Kim S.B."/>
        </authorList>
    </citation>
    <scope>NUCLEOTIDE SEQUENCE [LARGE SCALE GENOMIC DNA]</scope>
    <source>
        <strain evidence="2 3">4-36</strain>
    </source>
</reference>
<accession>A0A9Y2K1N2</accession>
<name>A0A9Y2K1N2_9PSEU</name>
<dbReference type="RefSeq" id="WP_286003498.1">
    <property type="nucleotide sequence ID" value="NZ_CP127295.1"/>
</dbReference>
<organism evidence="2 3">
    <name type="scientific">Amycolatopsis mongoliensis</name>
    <dbReference type="NCBI Taxonomy" id="715475"/>
    <lineage>
        <taxon>Bacteria</taxon>
        <taxon>Bacillati</taxon>
        <taxon>Actinomycetota</taxon>
        <taxon>Actinomycetes</taxon>
        <taxon>Pseudonocardiales</taxon>
        <taxon>Pseudonocardiaceae</taxon>
        <taxon>Amycolatopsis</taxon>
    </lineage>
</organism>
<evidence type="ECO:0000259" key="1">
    <source>
        <dbReference type="Pfam" id="PF04149"/>
    </source>
</evidence>
<protein>
    <submittedName>
        <fullName evidence="2">DUF397 domain-containing protein</fullName>
    </submittedName>
</protein>
<sequence length="67" mass="7150">MPCGDGWFKSSYSNAGGSCVETRLTSDAALVRDTKDRRPGQPVIEFSATAWTSFLHLVSPGDSTAGR</sequence>
<dbReference type="EMBL" id="CP127295">
    <property type="protein sequence ID" value="WIY07257.1"/>
    <property type="molecule type" value="Genomic_DNA"/>
</dbReference>
<keyword evidence="3" id="KW-1185">Reference proteome</keyword>
<dbReference type="AlphaFoldDB" id="A0A9Y2K1N2"/>
<evidence type="ECO:0000313" key="2">
    <source>
        <dbReference type="EMBL" id="WIY07257.1"/>
    </source>
</evidence>
<gene>
    <name evidence="2" type="ORF">QRX60_04135</name>
</gene>
<proteinExistence type="predicted"/>
<dbReference type="Proteomes" id="UP001239397">
    <property type="component" value="Chromosome"/>
</dbReference>
<feature type="domain" description="DUF397" evidence="1">
    <location>
        <begin position="6"/>
        <end position="57"/>
    </location>
</feature>
<evidence type="ECO:0000313" key="3">
    <source>
        <dbReference type="Proteomes" id="UP001239397"/>
    </source>
</evidence>
<dbReference type="KEGG" id="amog:QRX60_04135"/>
<dbReference type="Pfam" id="PF04149">
    <property type="entry name" value="DUF397"/>
    <property type="match status" value="1"/>
</dbReference>
<dbReference type="InterPro" id="IPR007278">
    <property type="entry name" value="DUF397"/>
</dbReference>